<keyword evidence="2" id="KW-1185">Reference proteome</keyword>
<dbReference type="EMBL" id="JASCZI010000064">
    <property type="protein sequence ID" value="MED6108083.1"/>
    <property type="molecule type" value="Genomic_DNA"/>
</dbReference>
<gene>
    <name evidence="1" type="ORF">PIB30_020179</name>
</gene>
<accession>A0ABU6Q8G4</accession>
<proteinExistence type="predicted"/>
<comment type="caution">
    <text evidence="1">The sequence shown here is derived from an EMBL/GenBank/DDBJ whole genome shotgun (WGS) entry which is preliminary data.</text>
</comment>
<evidence type="ECO:0008006" key="3">
    <source>
        <dbReference type="Google" id="ProtNLM"/>
    </source>
</evidence>
<protein>
    <recommendedName>
        <fullName evidence="3">Secreted protein</fullName>
    </recommendedName>
</protein>
<name>A0ABU6Q8G4_9FABA</name>
<evidence type="ECO:0000313" key="1">
    <source>
        <dbReference type="EMBL" id="MED6108083.1"/>
    </source>
</evidence>
<reference evidence="1 2" key="1">
    <citation type="journal article" date="2023" name="Plants (Basel)">
        <title>Bridging the Gap: Combining Genomics and Transcriptomics Approaches to Understand Stylosanthes scabra, an Orphan Legume from the Brazilian Caatinga.</title>
        <authorList>
            <person name="Ferreira-Neto J.R.C."/>
            <person name="da Silva M.D."/>
            <person name="Binneck E."/>
            <person name="de Melo N.F."/>
            <person name="da Silva R.H."/>
            <person name="de Melo A.L.T.M."/>
            <person name="Pandolfi V."/>
            <person name="Bustamante F.O."/>
            <person name="Brasileiro-Vidal A.C."/>
            <person name="Benko-Iseppon A.M."/>
        </authorList>
    </citation>
    <scope>NUCLEOTIDE SEQUENCE [LARGE SCALE GENOMIC DNA]</scope>
    <source>
        <tissue evidence="1">Leaves</tissue>
    </source>
</reference>
<sequence length="130" mass="14145">MNTISIEAILCSILSIGFAATVELPALFSWKQSTYSSSHSKYLQFAPFVCIKFSNPINICTQAHAQQSIGIISYLKMLTSKEKPVGIRRGLRQKQDGIVSKGAVSGTCTVVNSVAQVDQPITLRHMALVD</sequence>
<evidence type="ECO:0000313" key="2">
    <source>
        <dbReference type="Proteomes" id="UP001341840"/>
    </source>
</evidence>
<dbReference type="Proteomes" id="UP001341840">
    <property type="component" value="Unassembled WGS sequence"/>
</dbReference>
<organism evidence="1 2">
    <name type="scientific">Stylosanthes scabra</name>
    <dbReference type="NCBI Taxonomy" id="79078"/>
    <lineage>
        <taxon>Eukaryota</taxon>
        <taxon>Viridiplantae</taxon>
        <taxon>Streptophyta</taxon>
        <taxon>Embryophyta</taxon>
        <taxon>Tracheophyta</taxon>
        <taxon>Spermatophyta</taxon>
        <taxon>Magnoliopsida</taxon>
        <taxon>eudicotyledons</taxon>
        <taxon>Gunneridae</taxon>
        <taxon>Pentapetalae</taxon>
        <taxon>rosids</taxon>
        <taxon>fabids</taxon>
        <taxon>Fabales</taxon>
        <taxon>Fabaceae</taxon>
        <taxon>Papilionoideae</taxon>
        <taxon>50 kb inversion clade</taxon>
        <taxon>dalbergioids sensu lato</taxon>
        <taxon>Dalbergieae</taxon>
        <taxon>Pterocarpus clade</taxon>
        <taxon>Stylosanthes</taxon>
    </lineage>
</organism>